<dbReference type="InterPro" id="IPR024079">
    <property type="entry name" value="MetalloPept_cat_dom_sf"/>
</dbReference>
<dbReference type="GO" id="GO:0008270">
    <property type="term" value="F:zinc ion binding"/>
    <property type="evidence" value="ECO:0007669"/>
    <property type="project" value="InterPro"/>
</dbReference>
<evidence type="ECO:0000313" key="7">
    <source>
        <dbReference type="Proteomes" id="UP000605670"/>
    </source>
</evidence>
<organism evidence="6 7">
    <name type="scientific">Ornithinimicrobium tianjinense</name>
    <dbReference type="NCBI Taxonomy" id="1195761"/>
    <lineage>
        <taxon>Bacteria</taxon>
        <taxon>Bacillati</taxon>
        <taxon>Actinomycetota</taxon>
        <taxon>Actinomycetes</taxon>
        <taxon>Micrococcales</taxon>
        <taxon>Ornithinimicrobiaceae</taxon>
        <taxon>Ornithinimicrobium</taxon>
    </lineage>
</organism>
<dbReference type="InterPro" id="IPR001818">
    <property type="entry name" value="Pept_M10_metallopeptidase"/>
</dbReference>
<evidence type="ECO:0000259" key="5">
    <source>
        <dbReference type="Pfam" id="PF00413"/>
    </source>
</evidence>
<dbReference type="EMBL" id="BMEM01000001">
    <property type="protein sequence ID" value="GGF38437.1"/>
    <property type="molecule type" value="Genomic_DNA"/>
</dbReference>
<feature type="domain" description="Peptidase M10 metallopeptidase" evidence="5">
    <location>
        <begin position="104"/>
        <end position="184"/>
    </location>
</feature>
<gene>
    <name evidence="6" type="ORF">GCM10011366_02500</name>
</gene>
<reference evidence="6" key="1">
    <citation type="journal article" date="2014" name="Int. J. Syst. Evol. Microbiol.">
        <title>Complete genome sequence of Corynebacterium casei LMG S-19264T (=DSM 44701T), isolated from a smear-ripened cheese.</title>
        <authorList>
            <consortium name="US DOE Joint Genome Institute (JGI-PGF)"/>
            <person name="Walter F."/>
            <person name="Albersmeier A."/>
            <person name="Kalinowski J."/>
            <person name="Ruckert C."/>
        </authorList>
    </citation>
    <scope>NUCLEOTIDE SEQUENCE</scope>
    <source>
        <strain evidence="6">CGMCC 1.12160</strain>
    </source>
</reference>
<evidence type="ECO:0000256" key="3">
    <source>
        <dbReference type="ARBA" id="ARBA00022801"/>
    </source>
</evidence>
<dbReference type="GO" id="GO:0004222">
    <property type="term" value="F:metalloendopeptidase activity"/>
    <property type="evidence" value="ECO:0007669"/>
    <property type="project" value="InterPro"/>
</dbReference>
<keyword evidence="4" id="KW-0862">Zinc</keyword>
<keyword evidence="2" id="KW-0479">Metal-binding</keyword>
<dbReference type="Gene3D" id="3.40.390.10">
    <property type="entry name" value="Collagenase (Catalytic Domain)"/>
    <property type="match status" value="1"/>
</dbReference>
<keyword evidence="7" id="KW-1185">Reference proteome</keyword>
<proteinExistence type="predicted"/>
<dbReference type="GO" id="GO:0006508">
    <property type="term" value="P:proteolysis"/>
    <property type="evidence" value="ECO:0007669"/>
    <property type="project" value="UniProtKB-KW"/>
</dbReference>
<evidence type="ECO:0000256" key="4">
    <source>
        <dbReference type="ARBA" id="ARBA00022833"/>
    </source>
</evidence>
<accession>A0A917F001</accession>
<comment type="caution">
    <text evidence="6">The sequence shown here is derived from an EMBL/GenBank/DDBJ whole genome shotgun (WGS) entry which is preliminary data.</text>
</comment>
<protein>
    <submittedName>
        <fullName evidence="6">Peptidase</fullName>
    </submittedName>
</protein>
<dbReference type="SUPFAM" id="SSF55486">
    <property type="entry name" value="Metalloproteases ('zincins'), catalytic domain"/>
    <property type="match status" value="1"/>
</dbReference>
<reference evidence="6" key="2">
    <citation type="submission" date="2020-09" db="EMBL/GenBank/DDBJ databases">
        <authorList>
            <person name="Sun Q."/>
            <person name="Zhou Y."/>
        </authorList>
    </citation>
    <scope>NUCLEOTIDE SEQUENCE</scope>
    <source>
        <strain evidence="6">CGMCC 1.12160</strain>
    </source>
</reference>
<evidence type="ECO:0000313" key="6">
    <source>
        <dbReference type="EMBL" id="GGF38437.1"/>
    </source>
</evidence>
<keyword evidence="3" id="KW-0378">Hydrolase</keyword>
<dbReference type="AlphaFoldDB" id="A0A917F001"/>
<dbReference type="GO" id="GO:0031012">
    <property type="term" value="C:extracellular matrix"/>
    <property type="evidence" value="ECO:0007669"/>
    <property type="project" value="InterPro"/>
</dbReference>
<evidence type="ECO:0000256" key="2">
    <source>
        <dbReference type="ARBA" id="ARBA00022723"/>
    </source>
</evidence>
<evidence type="ECO:0000256" key="1">
    <source>
        <dbReference type="ARBA" id="ARBA00022670"/>
    </source>
</evidence>
<keyword evidence="1" id="KW-0645">Protease</keyword>
<dbReference type="Pfam" id="PF00413">
    <property type="entry name" value="Peptidase_M10"/>
    <property type="match status" value="1"/>
</dbReference>
<dbReference type="Proteomes" id="UP000605670">
    <property type="component" value="Unassembled WGS sequence"/>
</dbReference>
<name>A0A917F001_9MICO</name>
<sequence length="185" mass="19486">MVIRWQGVAIVGSVVAATVIPAGPASAWVDSRCGLWTATASYRHASGLSSVYITANVDAKGLWNSNSDVNFVPAASGQTEKVYMTAYNVWSADYDGLWTADDCNANGHSIGTVNVMLNRVYTDSYSSSGKKQVMVHELGHAIGLGHTGSASCSGQPIMYGSSDRYFTCGHIAPQTDDINGANALV</sequence>